<accession>A0AAV9A2R0</accession>
<dbReference type="EMBL" id="JAUJYN010000017">
    <property type="protein sequence ID" value="KAK1258427.1"/>
    <property type="molecule type" value="Genomic_DNA"/>
</dbReference>
<reference evidence="2" key="1">
    <citation type="journal article" date="2023" name="Nat. Commun.">
        <title>Diploid and tetraploid genomes of Acorus and the evolution of monocots.</title>
        <authorList>
            <person name="Ma L."/>
            <person name="Liu K.W."/>
            <person name="Li Z."/>
            <person name="Hsiao Y.Y."/>
            <person name="Qi Y."/>
            <person name="Fu T."/>
            <person name="Tang G.D."/>
            <person name="Zhang D."/>
            <person name="Sun W.H."/>
            <person name="Liu D.K."/>
            <person name="Li Y."/>
            <person name="Chen G.Z."/>
            <person name="Liu X.D."/>
            <person name="Liao X.Y."/>
            <person name="Jiang Y.T."/>
            <person name="Yu X."/>
            <person name="Hao Y."/>
            <person name="Huang J."/>
            <person name="Zhao X.W."/>
            <person name="Ke S."/>
            <person name="Chen Y.Y."/>
            <person name="Wu W.L."/>
            <person name="Hsu J.L."/>
            <person name="Lin Y.F."/>
            <person name="Huang M.D."/>
            <person name="Li C.Y."/>
            <person name="Huang L."/>
            <person name="Wang Z.W."/>
            <person name="Zhao X."/>
            <person name="Zhong W.Y."/>
            <person name="Peng D.H."/>
            <person name="Ahmad S."/>
            <person name="Lan S."/>
            <person name="Zhang J.S."/>
            <person name="Tsai W.C."/>
            <person name="Van de Peer Y."/>
            <person name="Liu Z.J."/>
        </authorList>
    </citation>
    <scope>NUCLEOTIDE SEQUENCE</scope>
    <source>
        <strain evidence="2">SCP</strain>
    </source>
</reference>
<dbReference type="Proteomes" id="UP001179952">
    <property type="component" value="Unassembled WGS sequence"/>
</dbReference>
<evidence type="ECO:0000313" key="3">
    <source>
        <dbReference type="Proteomes" id="UP001179952"/>
    </source>
</evidence>
<name>A0AAV9A2R0_ACOGR</name>
<gene>
    <name evidence="2" type="ORF">QJS04_geneDACA006638</name>
</gene>
<organism evidence="2 3">
    <name type="scientific">Acorus gramineus</name>
    <name type="common">Dwarf sweet flag</name>
    <dbReference type="NCBI Taxonomy" id="55184"/>
    <lineage>
        <taxon>Eukaryota</taxon>
        <taxon>Viridiplantae</taxon>
        <taxon>Streptophyta</taxon>
        <taxon>Embryophyta</taxon>
        <taxon>Tracheophyta</taxon>
        <taxon>Spermatophyta</taxon>
        <taxon>Magnoliopsida</taxon>
        <taxon>Liliopsida</taxon>
        <taxon>Acoraceae</taxon>
        <taxon>Acorus</taxon>
    </lineage>
</organism>
<dbReference type="AlphaFoldDB" id="A0AAV9A2R0"/>
<proteinExistence type="predicted"/>
<evidence type="ECO:0000256" key="1">
    <source>
        <dbReference type="SAM" id="MobiDB-lite"/>
    </source>
</evidence>
<comment type="caution">
    <text evidence="2">The sequence shown here is derived from an EMBL/GenBank/DDBJ whole genome shotgun (WGS) entry which is preliminary data.</text>
</comment>
<keyword evidence="3" id="KW-1185">Reference proteome</keyword>
<feature type="region of interest" description="Disordered" evidence="1">
    <location>
        <begin position="19"/>
        <end position="42"/>
    </location>
</feature>
<reference evidence="2" key="2">
    <citation type="submission" date="2023-06" db="EMBL/GenBank/DDBJ databases">
        <authorList>
            <person name="Ma L."/>
            <person name="Liu K.-W."/>
            <person name="Li Z."/>
            <person name="Hsiao Y.-Y."/>
            <person name="Qi Y."/>
            <person name="Fu T."/>
            <person name="Tang G."/>
            <person name="Zhang D."/>
            <person name="Sun W.-H."/>
            <person name="Liu D.-K."/>
            <person name="Li Y."/>
            <person name="Chen G.-Z."/>
            <person name="Liu X.-D."/>
            <person name="Liao X.-Y."/>
            <person name="Jiang Y.-T."/>
            <person name="Yu X."/>
            <person name="Hao Y."/>
            <person name="Huang J."/>
            <person name="Zhao X.-W."/>
            <person name="Ke S."/>
            <person name="Chen Y.-Y."/>
            <person name="Wu W.-L."/>
            <person name="Hsu J.-L."/>
            <person name="Lin Y.-F."/>
            <person name="Huang M.-D."/>
            <person name="Li C.-Y."/>
            <person name="Huang L."/>
            <person name="Wang Z.-W."/>
            <person name="Zhao X."/>
            <person name="Zhong W.-Y."/>
            <person name="Peng D.-H."/>
            <person name="Ahmad S."/>
            <person name="Lan S."/>
            <person name="Zhang J.-S."/>
            <person name="Tsai W.-C."/>
            <person name="Van De Peer Y."/>
            <person name="Liu Z.-J."/>
        </authorList>
    </citation>
    <scope>NUCLEOTIDE SEQUENCE</scope>
    <source>
        <strain evidence="2">SCP</strain>
        <tissue evidence="2">Leaves</tissue>
    </source>
</reference>
<protein>
    <submittedName>
        <fullName evidence="2">Uncharacterized protein</fullName>
    </submittedName>
</protein>
<evidence type="ECO:0000313" key="2">
    <source>
        <dbReference type="EMBL" id="KAK1258427.1"/>
    </source>
</evidence>
<sequence length="124" mass="13590">MVSFMEVVSDEEFPLIKAKPSGRGKLPHLRASEEDSMNPKNKSLAEKLQRVLSLSPSTAFGRGDGSVKALSSVDNCVFTAHQDRRIRVWEVSRGQSENAFRLIATLPTKRDYLGRCALLGDGGA</sequence>